<evidence type="ECO:0000256" key="11">
    <source>
        <dbReference type="SAM" id="MobiDB-lite"/>
    </source>
</evidence>
<comment type="caution">
    <text evidence="10">Lacks conserved residue(s) required for the propagation of feature annotation.</text>
</comment>
<feature type="region of interest" description="Disordered" evidence="11">
    <location>
        <begin position="492"/>
        <end position="526"/>
    </location>
</feature>
<keyword evidence="6 10" id="KW-1133">Transmembrane helix</keyword>
<comment type="caution">
    <text evidence="12">The sequence shown here is derived from an EMBL/GenBank/DDBJ whole genome shotgun (WGS) entry which is preliminary data.</text>
</comment>
<evidence type="ECO:0000256" key="4">
    <source>
        <dbReference type="ARBA" id="ARBA00022448"/>
    </source>
</evidence>
<feature type="transmembrane region" description="Helical" evidence="10">
    <location>
        <begin position="193"/>
        <end position="212"/>
    </location>
</feature>
<dbReference type="GO" id="GO:0034045">
    <property type="term" value="C:phagophore assembly site membrane"/>
    <property type="evidence" value="ECO:0007669"/>
    <property type="project" value="UniProtKB-SubCell"/>
</dbReference>
<evidence type="ECO:0000256" key="7">
    <source>
        <dbReference type="ARBA" id="ARBA00023006"/>
    </source>
</evidence>
<evidence type="ECO:0000256" key="3">
    <source>
        <dbReference type="ARBA" id="ARBA00018074"/>
    </source>
</evidence>
<reference evidence="12 13" key="1">
    <citation type="journal article" date="2023" name="G3 (Bethesda)">
        <title>A chromosome-length genome assembly and annotation of blackberry (Rubus argutus, cv. 'Hillquist').</title>
        <authorList>
            <person name="Bruna T."/>
            <person name="Aryal R."/>
            <person name="Dudchenko O."/>
            <person name="Sargent D.J."/>
            <person name="Mead D."/>
            <person name="Buti M."/>
            <person name="Cavallini A."/>
            <person name="Hytonen T."/>
            <person name="Andres J."/>
            <person name="Pham M."/>
            <person name="Weisz D."/>
            <person name="Mascagni F."/>
            <person name="Usai G."/>
            <person name="Natali L."/>
            <person name="Bassil N."/>
            <person name="Fernandez G.E."/>
            <person name="Lomsadze A."/>
            <person name="Armour M."/>
            <person name="Olukolu B."/>
            <person name="Poorten T."/>
            <person name="Britton C."/>
            <person name="Davik J."/>
            <person name="Ashrafi H."/>
            <person name="Aiden E.L."/>
            <person name="Borodovsky M."/>
            <person name="Worthington M."/>
        </authorList>
    </citation>
    <scope>NUCLEOTIDE SEQUENCE [LARGE SCALE GENOMIC DNA]</scope>
    <source>
        <strain evidence="12">PI 553951</strain>
    </source>
</reference>
<evidence type="ECO:0000256" key="2">
    <source>
        <dbReference type="ARBA" id="ARBA00006185"/>
    </source>
</evidence>
<evidence type="ECO:0000256" key="9">
    <source>
        <dbReference type="ARBA" id="ARBA00023136"/>
    </source>
</evidence>
<dbReference type="GO" id="GO:0034727">
    <property type="term" value="P:piecemeal microautophagy of the nucleus"/>
    <property type="evidence" value="ECO:0007669"/>
    <property type="project" value="TreeGrafter"/>
</dbReference>
<keyword evidence="13" id="KW-1185">Reference proteome</keyword>
<keyword evidence="5 10" id="KW-0812">Transmembrane</keyword>
<proteinExistence type="inferred from homology"/>
<organism evidence="12 13">
    <name type="scientific">Rubus argutus</name>
    <name type="common">Southern blackberry</name>
    <dbReference type="NCBI Taxonomy" id="59490"/>
    <lineage>
        <taxon>Eukaryota</taxon>
        <taxon>Viridiplantae</taxon>
        <taxon>Streptophyta</taxon>
        <taxon>Embryophyta</taxon>
        <taxon>Tracheophyta</taxon>
        <taxon>Spermatophyta</taxon>
        <taxon>Magnoliopsida</taxon>
        <taxon>eudicotyledons</taxon>
        <taxon>Gunneridae</taxon>
        <taxon>Pentapetalae</taxon>
        <taxon>rosids</taxon>
        <taxon>fabids</taxon>
        <taxon>Rosales</taxon>
        <taxon>Rosaceae</taxon>
        <taxon>Rosoideae</taxon>
        <taxon>Rosoideae incertae sedis</taxon>
        <taxon>Rubus</taxon>
    </lineage>
</organism>
<feature type="transmembrane region" description="Helical" evidence="10">
    <location>
        <begin position="73"/>
        <end position="97"/>
    </location>
</feature>
<protein>
    <recommendedName>
        <fullName evidence="3 10">Autophagy-related protein 9</fullName>
    </recommendedName>
</protein>
<evidence type="ECO:0000256" key="8">
    <source>
        <dbReference type="ARBA" id="ARBA00023055"/>
    </source>
</evidence>
<dbReference type="Proteomes" id="UP001457282">
    <property type="component" value="Unassembled WGS sequence"/>
</dbReference>
<evidence type="ECO:0000256" key="5">
    <source>
        <dbReference type="ARBA" id="ARBA00022692"/>
    </source>
</evidence>
<comment type="similarity">
    <text evidence="2 10">Belongs to the ATG9 family.</text>
</comment>
<dbReference type="GO" id="GO:0000422">
    <property type="term" value="P:autophagy of mitochondrion"/>
    <property type="evidence" value="ECO:0007669"/>
    <property type="project" value="TreeGrafter"/>
</dbReference>
<dbReference type="EMBL" id="JBEDUW010000002">
    <property type="protein sequence ID" value="KAK9945123.1"/>
    <property type="molecule type" value="Genomic_DNA"/>
</dbReference>
<evidence type="ECO:0000313" key="12">
    <source>
        <dbReference type="EMBL" id="KAK9945123.1"/>
    </source>
</evidence>
<dbReference type="AlphaFoldDB" id="A0AAW1Y8H3"/>
<dbReference type="GO" id="GO:0034497">
    <property type="term" value="P:protein localization to phagophore assembly site"/>
    <property type="evidence" value="ECO:0007669"/>
    <property type="project" value="TreeGrafter"/>
</dbReference>
<accession>A0AAW1Y8H3</accession>
<keyword evidence="7 10" id="KW-0072">Autophagy</keyword>
<name>A0AAW1Y8H3_RUBAR</name>
<evidence type="ECO:0000256" key="6">
    <source>
        <dbReference type="ARBA" id="ARBA00022989"/>
    </source>
</evidence>
<dbReference type="Pfam" id="PF04109">
    <property type="entry name" value="ATG9"/>
    <property type="match status" value="1"/>
</dbReference>
<evidence type="ECO:0000313" key="13">
    <source>
        <dbReference type="Proteomes" id="UP001457282"/>
    </source>
</evidence>
<keyword evidence="9 10" id="KW-0472">Membrane</keyword>
<dbReference type="InterPro" id="IPR007241">
    <property type="entry name" value="Autophagy-rel_prot_9"/>
</dbReference>
<dbReference type="GO" id="GO:0061709">
    <property type="term" value="P:reticulophagy"/>
    <property type="evidence" value="ECO:0007669"/>
    <property type="project" value="TreeGrafter"/>
</dbReference>
<dbReference type="GO" id="GO:0005776">
    <property type="term" value="C:autophagosome"/>
    <property type="evidence" value="ECO:0007669"/>
    <property type="project" value="TreeGrafter"/>
</dbReference>
<dbReference type="PANTHER" id="PTHR13038:SF10">
    <property type="entry name" value="AUTOPHAGY-RELATED PROTEIN 9"/>
    <property type="match status" value="1"/>
</dbReference>
<comment type="function">
    <text evidence="10">Phospholipid scramblase involved in autophagy. Cycles between the preautophagosomal structure/phagophore assembly site (PAS) and the cytoplasmic vesicle pool and supplies membrane for the growing autophagosome. Lipid scramblase activity plays a key role in preautophagosomal structure/phagophore assembly by distributing the phospholipids that arrive through ATG2 from the cytoplasmic to the luminal leaflet of the bilayer, thereby driving autophagosomal membrane expansion.</text>
</comment>
<comment type="subcellular location">
    <subcellularLocation>
        <location evidence="1 10">Preautophagosomal structure membrane</location>
        <topology evidence="1 10">Multi-pass membrane protein</topology>
    </subcellularLocation>
</comment>
<keyword evidence="4 10" id="KW-0813">Transport</keyword>
<evidence type="ECO:0000256" key="1">
    <source>
        <dbReference type="ARBA" id="ARBA00004511"/>
    </source>
</evidence>
<dbReference type="PANTHER" id="PTHR13038">
    <property type="entry name" value="APG9 AUTOPHAGY 9"/>
    <property type="match status" value="1"/>
</dbReference>
<feature type="transmembrane region" description="Helical" evidence="10">
    <location>
        <begin position="155"/>
        <end position="181"/>
    </location>
</feature>
<dbReference type="GO" id="GO:0006869">
    <property type="term" value="P:lipid transport"/>
    <property type="evidence" value="ECO:0007669"/>
    <property type="project" value="UniProtKB-KW"/>
</dbReference>
<evidence type="ECO:0000256" key="10">
    <source>
        <dbReference type="RuleBase" id="RU364027"/>
    </source>
</evidence>
<sequence>MLNKGVLAFPISQWVPGTGPTVKVHTDGKRERLILTKTLEWTLNWCILQSMFDRNFCVRGDFISNPTTLKKRLMVVGLAMLLLSPFLVIFMLVYLFLRHAEQFYNHPSTASSRRWSNLSRWMFREFNEVDHLFKHRINSSLVHASDYLKQFPSPIISIIAKFISFVSGGFAAILIIIAFLEESLLEGHIFGRNLFWYAAVFGTITAISRAAISDELLVLDPEGAMSMVVQYTHYMPKAWRGKENTERVRIEFEALFQYTGMMLLEEMASIFLTPYLLLFVVPKRVDDILEFIAEFTIEVEGVGHVCSFSAFDFQKHGNRNYGSPFNVPRIQRSSQGKWRNRINFQSNYPSWDPNAEGHKFLLNLRTFREQKLQGQGTRHAYSPQRMSPGSPSVRGFGGANYLSRERPYHNPRTGYQLGSLWLIDADQKNHPYLLDWYYTSAPHHTTNTRDIPEEPYEGTEQHSVDWMPPNFTDNGVRFEDLWGHQSEDRSRSYLGASTSAPFPRDNVLQHHDAGYPTHPNSESLVG</sequence>
<keyword evidence="8 10" id="KW-0445">Lipid transport</keyword>
<gene>
    <name evidence="12" type="ORF">M0R45_010653</name>
</gene>